<proteinExistence type="predicted"/>
<keyword evidence="2" id="KW-1133">Transmembrane helix</keyword>
<sequence>MRTIVRVSRNVHPSPTPTPSPNFAGGDIAPLLLEWKDGTGDVVEINEVIDVVRASHDVDIDVGVVVGVMLAGVKVLLVGVNASLVGLGVELTDVVVDDDDDDDGNDSVVVVIVESFALLVILKERLAKKPGVSGSSASRIWKKKTLPSSRLRWVDTIQVNVVTSDIFAVIYRQVEI</sequence>
<dbReference type="Proteomes" id="UP000179179">
    <property type="component" value="Unassembled WGS sequence"/>
</dbReference>
<feature type="transmembrane region" description="Helical" evidence="2">
    <location>
        <begin position="104"/>
        <end position="122"/>
    </location>
</feature>
<evidence type="ECO:0000313" key="3">
    <source>
        <dbReference type="EMBL" id="OGM40519.1"/>
    </source>
</evidence>
<keyword evidence="2" id="KW-0472">Membrane</keyword>
<dbReference type="AlphaFoldDB" id="A0A1F7ZMI4"/>
<feature type="transmembrane region" description="Helical" evidence="2">
    <location>
        <begin position="62"/>
        <end position="84"/>
    </location>
</feature>
<keyword evidence="4" id="KW-1185">Reference proteome</keyword>
<dbReference type="RefSeq" id="XP_022384236.1">
    <property type="nucleotide sequence ID" value="XM_022537759.1"/>
</dbReference>
<dbReference type="EMBL" id="LYCR01000141">
    <property type="protein sequence ID" value="OGM40519.1"/>
    <property type="molecule type" value="Genomic_DNA"/>
</dbReference>
<evidence type="ECO:0000256" key="1">
    <source>
        <dbReference type="SAM" id="MobiDB-lite"/>
    </source>
</evidence>
<reference evidence="3 4" key="1">
    <citation type="journal article" date="2016" name="Genome Biol. Evol.">
        <title>Draft genome sequence of an aflatoxigenic Aspergillus species, A. bombycis.</title>
        <authorList>
            <person name="Moore G.G."/>
            <person name="Mack B.M."/>
            <person name="Beltz S.B."/>
            <person name="Gilbert M.K."/>
        </authorList>
    </citation>
    <scope>NUCLEOTIDE SEQUENCE [LARGE SCALE GENOMIC DNA]</scope>
    <source>
        <strain evidence="4">NRRL 26010</strain>
    </source>
</reference>
<feature type="region of interest" description="Disordered" evidence="1">
    <location>
        <begin position="1"/>
        <end position="23"/>
    </location>
</feature>
<comment type="caution">
    <text evidence="3">The sequence shown here is derived from an EMBL/GenBank/DDBJ whole genome shotgun (WGS) entry which is preliminary data.</text>
</comment>
<gene>
    <name evidence="3" type="ORF">ABOM_010631</name>
</gene>
<name>A0A1F7ZMI4_9EURO</name>
<organism evidence="3 4">
    <name type="scientific">Aspergillus bombycis</name>
    <dbReference type="NCBI Taxonomy" id="109264"/>
    <lineage>
        <taxon>Eukaryota</taxon>
        <taxon>Fungi</taxon>
        <taxon>Dikarya</taxon>
        <taxon>Ascomycota</taxon>
        <taxon>Pezizomycotina</taxon>
        <taxon>Eurotiomycetes</taxon>
        <taxon>Eurotiomycetidae</taxon>
        <taxon>Eurotiales</taxon>
        <taxon>Aspergillaceae</taxon>
        <taxon>Aspergillus</taxon>
    </lineage>
</organism>
<accession>A0A1F7ZMI4</accession>
<dbReference type="GeneID" id="34454021"/>
<protein>
    <submittedName>
        <fullName evidence="3">Uncharacterized protein</fullName>
    </submittedName>
</protein>
<evidence type="ECO:0000256" key="2">
    <source>
        <dbReference type="SAM" id="Phobius"/>
    </source>
</evidence>
<evidence type="ECO:0000313" key="4">
    <source>
        <dbReference type="Proteomes" id="UP000179179"/>
    </source>
</evidence>
<keyword evidence="2" id="KW-0812">Transmembrane</keyword>